<reference evidence="7 8" key="1">
    <citation type="journal article" date="2015" name="PLoS ONE">
        <title>Rice-Infecting Pseudomonas Genomes Are Highly Accessorized and Harbor Multiple Putative Virulence Mechanisms to Cause Sheath Brown Rot.</title>
        <authorList>
            <person name="Quibod I.L."/>
            <person name="Grande G."/>
            <person name="Oreiro E.G."/>
            <person name="Borja F.N."/>
            <person name="Dossa G.S."/>
            <person name="Mauleon R."/>
            <person name="Cruz C.V."/>
            <person name="Oliva R."/>
        </authorList>
    </citation>
    <scope>NUCLEOTIDE SEQUENCE [LARGE SCALE GENOMIC DNA]</scope>
    <source>
        <strain evidence="7 8">IRRI 6609</strain>
    </source>
</reference>
<comment type="subcellular location">
    <subcellularLocation>
        <location evidence="1">Membrane</location>
        <topology evidence="1">Multi-pass membrane protein</topology>
    </subcellularLocation>
</comment>
<evidence type="ECO:0000256" key="3">
    <source>
        <dbReference type="ARBA" id="ARBA00022989"/>
    </source>
</evidence>
<dbReference type="SUPFAM" id="SSF103473">
    <property type="entry name" value="MFS general substrate transporter"/>
    <property type="match status" value="1"/>
</dbReference>
<dbReference type="GO" id="GO:0022857">
    <property type="term" value="F:transmembrane transporter activity"/>
    <property type="evidence" value="ECO:0007669"/>
    <property type="project" value="InterPro"/>
</dbReference>
<evidence type="ECO:0000256" key="5">
    <source>
        <dbReference type="SAM" id="Phobius"/>
    </source>
</evidence>
<feature type="transmembrane region" description="Helical" evidence="5">
    <location>
        <begin position="303"/>
        <end position="322"/>
    </location>
</feature>
<proteinExistence type="predicted"/>
<dbReference type="PATRIC" id="fig|50340.43.peg.3659"/>
<feature type="transmembrane region" description="Helical" evidence="5">
    <location>
        <begin position="334"/>
        <end position="358"/>
    </location>
</feature>
<comment type="caution">
    <text evidence="7">The sequence shown here is derived from an EMBL/GenBank/DDBJ whole genome shotgun (WGS) entry which is preliminary data.</text>
</comment>
<evidence type="ECO:0000256" key="2">
    <source>
        <dbReference type="ARBA" id="ARBA00022692"/>
    </source>
</evidence>
<organism evidence="7 8">
    <name type="scientific">Pseudomonas asplenii</name>
    <dbReference type="NCBI Taxonomy" id="53407"/>
    <lineage>
        <taxon>Bacteria</taxon>
        <taxon>Pseudomonadati</taxon>
        <taxon>Pseudomonadota</taxon>
        <taxon>Gammaproteobacteria</taxon>
        <taxon>Pseudomonadales</taxon>
        <taxon>Pseudomonadaceae</taxon>
        <taxon>Pseudomonas</taxon>
    </lineage>
</organism>
<dbReference type="Pfam" id="PF07690">
    <property type="entry name" value="MFS_1"/>
    <property type="match status" value="1"/>
</dbReference>
<protein>
    <submittedName>
        <fullName evidence="7">Fucose permease</fullName>
    </submittedName>
</protein>
<dbReference type="PROSITE" id="PS50850">
    <property type="entry name" value="MFS"/>
    <property type="match status" value="1"/>
</dbReference>
<dbReference type="Gene3D" id="1.20.1250.20">
    <property type="entry name" value="MFS general substrate transporter like domains"/>
    <property type="match status" value="2"/>
</dbReference>
<feature type="transmembrane region" description="Helical" evidence="5">
    <location>
        <begin position="145"/>
        <end position="166"/>
    </location>
</feature>
<dbReference type="EMBL" id="JSYZ01000028">
    <property type="protein sequence ID" value="KPA87558.1"/>
    <property type="molecule type" value="Genomic_DNA"/>
</dbReference>
<sequence>MTTQVLDSRLAGNLRQQQATRRTFFVAGLGMAAWAPLIPFVKGRLAIGDDTLGLLLFCIAAGSMLAMPFTGWLIARFGCRAVILACATLLCLVLPFMMHASATLALAAALLLFGAVNGLLDVSMNAQAVIVERDSGQAKMSGFHGFYSIGSVAGAGGVSLLLWAGLAPLQAILLVVLLIALLVMQACAHLLGRQPREPGESAGLLRALAQPSLLVIALLCFFIFMIEGAMLDWSAVLLHSERGMDKSHAGFGYTLYALAVALCRLGGDRLVNAVGHRRLLAAGAGCAAIGLLLIVSIDRPGVALGGFVLAGIGLSNIVPILFSTAGNHPRVPSGMALSAVTLVGYSGLLSGPALIGLVARHASLTSAFGAGVVILLLVCASAWRITGQGPKAVR</sequence>
<dbReference type="InterPro" id="IPR020846">
    <property type="entry name" value="MFS_dom"/>
</dbReference>
<dbReference type="GO" id="GO:0016020">
    <property type="term" value="C:membrane"/>
    <property type="evidence" value="ECO:0007669"/>
    <property type="project" value="UniProtKB-SubCell"/>
</dbReference>
<name>A0A0M9GCG8_9PSED</name>
<evidence type="ECO:0000313" key="8">
    <source>
        <dbReference type="Proteomes" id="UP000037931"/>
    </source>
</evidence>
<feature type="domain" description="Major facilitator superfamily (MFS) profile" evidence="6">
    <location>
        <begin position="213"/>
        <end position="394"/>
    </location>
</feature>
<dbReference type="AlphaFoldDB" id="A0A0M9GCG8"/>
<dbReference type="Proteomes" id="UP000037931">
    <property type="component" value="Unassembled WGS sequence"/>
</dbReference>
<feature type="transmembrane region" description="Helical" evidence="5">
    <location>
        <begin position="104"/>
        <end position="124"/>
    </location>
</feature>
<feature type="transmembrane region" description="Helical" evidence="5">
    <location>
        <begin position="279"/>
        <end position="297"/>
    </location>
</feature>
<keyword evidence="4 5" id="KW-0472">Membrane</keyword>
<dbReference type="InterPro" id="IPR036259">
    <property type="entry name" value="MFS_trans_sf"/>
</dbReference>
<dbReference type="STRING" id="50340.PF66_05941"/>
<gene>
    <name evidence="7" type="ORF">PF66_05941</name>
</gene>
<evidence type="ECO:0000313" key="7">
    <source>
        <dbReference type="EMBL" id="KPA87558.1"/>
    </source>
</evidence>
<feature type="transmembrane region" description="Helical" evidence="5">
    <location>
        <begin position="81"/>
        <end position="98"/>
    </location>
</feature>
<feature type="transmembrane region" description="Helical" evidence="5">
    <location>
        <begin position="213"/>
        <end position="231"/>
    </location>
</feature>
<dbReference type="InterPro" id="IPR011701">
    <property type="entry name" value="MFS"/>
</dbReference>
<evidence type="ECO:0000256" key="1">
    <source>
        <dbReference type="ARBA" id="ARBA00004141"/>
    </source>
</evidence>
<feature type="transmembrane region" description="Helical" evidence="5">
    <location>
        <begin position="172"/>
        <end position="192"/>
    </location>
</feature>
<dbReference type="InterPro" id="IPR051788">
    <property type="entry name" value="MFS_Transporter"/>
</dbReference>
<dbReference type="OrthoDB" id="9810941at2"/>
<feature type="transmembrane region" description="Helical" evidence="5">
    <location>
        <begin position="23"/>
        <end position="41"/>
    </location>
</feature>
<dbReference type="PANTHER" id="PTHR23514">
    <property type="entry name" value="BYPASS OF STOP CODON PROTEIN 6"/>
    <property type="match status" value="1"/>
</dbReference>
<dbReference type="RefSeq" id="WP_054064578.1">
    <property type="nucleotide sequence ID" value="NZ_JSYZ01000028.1"/>
</dbReference>
<feature type="transmembrane region" description="Helical" evidence="5">
    <location>
        <begin position="53"/>
        <end position="74"/>
    </location>
</feature>
<dbReference type="CDD" id="cd17393">
    <property type="entry name" value="MFS_MosC_like"/>
    <property type="match status" value="1"/>
</dbReference>
<evidence type="ECO:0000256" key="4">
    <source>
        <dbReference type="ARBA" id="ARBA00023136"/>
    </source>
</evidence>
<feature type="transmembrane region" description="Helical" evidence="5">
    <location>
        <begin position="251"/>
        <end position="267"/>
    </location>
</feature>
<keyword evidence="2 5" id="KW-0812">Transmembrane</keyword>
<keyword evidence="3 5" id="KW-1133">Transmembrane helix</keyword>
<evidence type="ECO:0000259" key="6">
    <source>
        <dbReference type="PROSITE" id="PS50850"/>
    </source>
</evidence>
<feature type="transmembrane region" description="Helical" evidence="5">
    <location>
        <begin position="364"/>
        <end position="385"/>
    </location>
</feature>
<dbReference type="PANTHER" id="PTHR23514:SF13">
    <property type="entry name" value="INNER MEMBRANE PROTEIN YBJJ"/>
    <property type="match status" value="1"/>
</dbReference>
<accession>A0A0M9GCG8</accession>
<keyword evidence="8" id="KW-1185">Reference proteome</keyword>